<comment type="caution">
    <text evidence="1">The sequence shown here is derived from an EMBL/GenBank/DDBJ whole genome shotgun (WGS) entry which is preliminary data.</text>
</comment>
<dbReference type="AlphaFoldDB" id="A0A8X6R1V7"/>
<accession>A0A8X6R1V7</accession>
<protein>
    <submittedName>
        <fullName evidence="1">Uncharacterized protein</fullName>
    </submittedName>
</protein>
<dbReference type="Proteomes" id="UP000887159">
    <property type="component" value="Unassembled WGS sequence"/>
</dbReference>
<name>A0A8X6R1V7_TRICX</name>
<dbReference type="EMBL" id="BMAU01021014">
    <property type="protein sequence ID" value="GFX86816.1"/>
    <property type="molecule type" value="Genomic_DNA"/>
</dbReference>
<evidence type="ECO:0000313" key="1">
    <source>
        <dbReference type="EMBL" id="GFX86816.1"/>
    </source>
</evidence>
<proteinExistence type="predicted"/>
<reference evidence="1" key="1">
    <citation type="submission" date="2020-08" db="EMBL/GenBank/DDBJ databases">
        <title>Multicomponent nature underlies the extraordinary mechanical properties of spider dragline silk.</title>
        <authorList>
            <person name="Kono N."/>
            <person name="Nakamura H."/>
            <person name="Mori M."/>
            <person name="Yoshida Y."/>
            <person name="Ohtoshi R."/>
            <person name="Malay A.D."/>
            <person name="Moran D.A.P."/>
            <person name="Tomita M."/>
            <person name="Numata K."/>
            <person name="Arakawa K."/>
        </authorList>
    </citation>
    <scope>NUCLEOTIDE SEQUENCE</scope>
</reference>
<evidence type="ECO:0000313" key="2">
    <source>
        <dbReference type="Proteomes" id="UP000887159"/>
    </source>
</evidence>
<organism evidence="1 2">
    <name type="scientific">Trichonephila clavipes</name>
    <name type="common">Golden silk orbweaver</name>
    <name type="synonym">Nephila clavipes</name>
    <dbReference type="NCBI Taxonomy" id="2585209"/>
    <lineage>
        <taxon>Eukaryota</taxon>
        <taxon>Metazoa</taxon>
        <taxon>Ecdysozoa</taxon>
        <taxon>Arthropoda</taxon>
        <taxon>Chelicerata</taxon>
        <taxon>Arachnida</taxon>
        <taxon>Araneae</taxon>
        <taxon>Araneomorphae</taxon>
        <taxon>Entelegynae</taxon>
        <taxon>Araneoidea</taxon>
        <taxon>Nephilidae</taxon>
        <taxon>Trichonephila</taxon>
    </lineage>
</organism>
<gene>
    <name evidence="1" type="ORF">TNCV_3750891</name>
</gene>
<sequence length="66" mass="7574">MFSKAEKRKERGKKTEIEKDEDWVFFGGSRSLAILVRDSNLKDGQGRLSLSSFQWVDESVPGLLRN</sequence>
<keyword evidence="2" id="KW-1185">Reference proteome</keyword>